<organism evidence="1 2">
    <name type="scientific">Pristionchus fissidentatus</name>
    <dbReference type="NCBI Taxonomy" id="1538716"/>
    <lineage>
        <taxon>Eukaryota</taxon>
        <taxon>Metazoa</taxon>
        <taxon>Ecdysozoa</taxon>
        <taxon>Nematoda</taxon>
        <taxon>Chromadorea</taxon>
        <taxon>Rhabditida</taxon>
        <taxon>Rhabditina</taxon>
        <taxon>Diplogasteromorpha</taxon>
        <taxon>Diplogasteroidea</taxon>
        <taxon>Neodiplogasteridae</taxon>
        <taxon>Pristionchus</taxon>
    </lineage>
</organism>
<dbReference type="EMBL" id="BTSY01000005">
    <property type="protein sequence ID" value="GMT31024.1"/>
    <property type="molecule type" value="Genomic_DNA"/>
</dbReference>
<accession>A0AAV5WG59</accession>
<dbReference type="AlphaFoldDB" id="A0AAV5WG59"/>
<gene>
    <name evidence="1" type="ORF">PFISCL1PPCAC_22321</name>
</gene>
<proteinExistence type="predicted"/>
<sequence>VAGPPVKKRKMKEIKKRLPFPLFDLPAKIVEKILGMVPKEAFETLRCDFRIDELETKLMSRQKIEWIKIFCYGAKFLNVSTSDGVQFAAGMDDSDRGNFPIEWCERKTTEILKRCDIESARFEFIDGSKPLHAELIKKCTAPNIENLTVDYTLVHSAISDILTDGFLRHLMRTKKCVTIKNMCEELTAEGIFDLYKEWLKGDLLFTDLFFSVPSPLIKKLSQLLKKDGHIVSPVDSDGPFEQCVRSVSSPSSRHFVLEWSRPSSSGSNVKFYCEQSTIAQF</sequence>
<comment type="caution">
    <text evidence="1">The sequence shown here is derived from an EMBL/GenBank/DDBJ whole genome shotgun (WGS) entry which is preliminary data.</text>
</comment>
<evidence type="ECO:0000313" key="1">
    <source>
        <dbReference type="EMBL" id="GMT31024.1"/>
    </source>
</evidence>
<protein>
    <recommendedName>
        <fullName evidence="3">F-box domain-containing protein</fullName>
    </recommendedName>
</protein>
<evidence type="ECO:0000313" key="2">
    <source>
        <dbReference type="Proteomes" id="UP001432322"/>
    </source>
</evidence>
<keyword evidence="2" id="KW-1185">Reference proteome</keyword>
<dbReference type="Proteomes" id="UP001432322">
    <property type="component" value="Unassembled WGS sequence"/>
</dbReference>
<reference evidence="1" key="1">
    <citation type="submission" date="2023-10" db="EMBL/GenBank/DDBJ databases">
        <title>Genome assembly of Pristionchus species.</title>
        <authorList>
            <person name="Yoshida K."/>
            <person name="Sommer R.J."/>
        </authorList>
    </citation>
    <scope>NUCLEOTIDE SEQUENCE</scope>
    <source>
        <strain evidence="1">RS5133</strain>
    </source>
</reference>
<evidence type="ECO:0008006" key="3">
    <source>
        <dbReference type="Google" id="ProtNLM"/>
    </source>
</evidence>
<name>A0AAV5WG59_9BILA</name>
<feature type="non-terminal residue" evidence="1">
    <location>
        <position position="1"/>
    </location>
</feature>